<dbReference type="Proteomes" id="UP000214688">
    <property type="component" value="Chromosome"/>
</dbReference>
<dbReference type="KEGG" id="tab:CIG75_12975"/>
<dbReference type="CDD" id="cd00093">
    <property type="entry name" value="HTH_XRE"/>
    <property type="match status" value="1"/>
</dbReference>
<dbReference type="SUPFAM" id="SSF47413">
    <property type="entry name" value="lambda repressor-like DNA-binding domains"/>
    <property type="match status" value="1"/>
</dbReference>
<proteinExistence type="predicted"/>
<dbReference type="PANTHER" id="PTHR46558:SF11">
    <property type="entry name" value="HTH-TYPE TRANSCRIPTIONAL REGULATOR XRE"/>
    <property type="match status" value="1"/>
</dbReference>
<reference evidence="3 4" key="1">
    <citation type="journal article" date="2015" name="Int. J. Syst. Evol. Microbiol.">
        <title>Tumebacillus algifaecis sp. nov., isolated from decomposing algal scum.</title>
        <authorList>
            <person name="Wu Y.F."/>
            <person name="Zhang B."/>
            <person name="Xing P."/>
            <person name="Wu Q.L."/>
            <person name="Liu S.J."/>
        </authorList>
    </citation>
    <scope>NUCLEOTIDE SEQUENCE [LARGE SCALE GENOMIC DNA]</scope>
    <source>
        <strain evidence="3 4">THMBR28</strain>
    </source>
</reference>
<name>A0A223D2H7_9BACL</name>
<evidence type="ECO:0000313" key="4">
    <source>
        <dbReference type="Proteomes" id="UP000214688"/>
    </source>
</evidence>
<dbReference type="InterPro" id="IPR010982">
    <property type="entry name" value="Lambda_DNA-bd_dom_sf"/>
</dbReference>
<dbReference type="InterPro" id="IPR001387">
    <property type="entry name" value="Cro/C1-type_HTH"/>
</dbReference>
<dbReference type="EMBL" id="CP022657">
    <property type="protein sequence ID" value="ASS75812.1"/>
    <property type="molecule type" value="Genomic_DNA"/>
</dbReference>
<evidence type="ECO:0000259" key="2">
    <source>
        <dbReference type="PROSITE" id="PS50943"/>
    </source>
</evidence>
<dbReference type="PANTHER" id="PTHR46558">
    <property type="entry name" value="TRACRIPTIONAL REGULATORY PROTEIN-RELATED-RELATED"/>
    <property type="match status" value="1"/>
</dbReference>
<protein>
    <recommendedName>
        <fullName evidence="2">HTH cro/C1-type domain-containing protein</fullName>
    </recommendedName>
</protein>
<dbReference type="PROSITE" id="PS50943">
    <property type="entry name" value="HTH_CROC1"/>
    <property type="match status" value="1"/>
</dbReference>
<accession>A0A223D2H7</accession>
<sequence>MSFGDRLKKLRKEHSFSQDEIASRLGVNRVTVSQWESCRREASMSYIIKLSDLFGASTDYLLGRTEERNCTVSAPQADDQVLRYLEALDAKMDALTAELTELRTSTAQIGELVRRIEDSETDIRILKKLAAKE</sequence>
<evidence type="ECO:0000256" key="1">
    <source>
        <dbReference type="ARBA" id="ARBA00023125"/>
    </source>
</evidence>
<dbReference type="Pfam" id="PF01381">
    <property type="entry name" value="HTH_3"/>
    <property type="match status" value="1"/>
</dbReference>
<evidence type="ECO:0000313" key="3">
    <source>
        <dbReference type="EMBL" id="ASS75812.1"/>
    </source>
</evidence>
<dbReference type="OrthoDB" id="2375790at2"/>
<gene>
    <name evidence="3" type="ORF">CIG75_12975</name>
</gene>
<dbReference type="Gene3D" id="1.10.260.40">
    <property type="entry name" value="lambda repressor-like DNA-binding domains"/>
    <property type="match status" value="1"/>
</dbReference>
<organism evidence="3 4">
    <name type="scientific">Tumebacillus algifaecis</name>
    <dbReference type="NCBI Taxonomy" id="1214604"/>
    <lineage>
        <taxon>Bacteria</taxon>
        <taxon>Bacillati</taxon>
        <taxon>Bacillota</taxon>
        <taxon>Bacilli</taxon>
        <taxon>Bacillales</taxon>
        <taxon>Alicyclobacillaceae</taxon>
        <taxon>Tumebacillus</taxon>
    </lineage>
</organism>
<keyword evidence="1" id="KW-0238">DNA-binding</keyword>
<dbReference type="GO" id="GO:0003677">
    <property type="term" value="F:DNA binding"/>
    <property type="evidence" value="ECO:0007669"/>
    <property type="project" value="UniProtKB-KW"/>
</dbReference>
<dbReference type="SMART" id="SM00530">
    <property type="entry name" value="HTH_XRE"/>
    <property type="match status" value="1"/>
</dbReference>
<dbReference type="AlphaFoldDB" id="A0A223D2H7"/>
<keyword evidence="4" id="KW-1185">Reference proteome</keyword>
<dbReference type="RefSeq" id="WP_094237053.1">
    <property type="nucleotide sequence ID" value="NZ_CP022657.1"/>
</dbReference>
<feature type="domain" description="HTH cro/C1-type" evidence="2">
    <location>
        <begin position="7"/>
        <end position="61"/>
    </location>
</feature>